<evidence type="ECO:0000256" key="1">
    <source>
        <dbReference type="ARBA" id="ARBA00022821"/>
    </source>
</evidence>
<dbReference type="Gene3D" id="1.10.8.430">
    <property type="entry name" value="Helical domain of apoptotic protease-activating factors"/>
    <property type="match status" value="1"/>
</dbReference>
<dbReference type="SUPFAM" id="SSF52540">
    <property type="entry name" value="P-loop containing nucleoside triphosphate hydrolases"/>
    <property type="match status" value="1"/>
</dbReference>
<dbReference type="InterPro" id="IPR027417">
    <property type="entry name" value="P-loop_NTPase"/>
</dbReference>
<dbReference type="InterPro" id="IPR042197">
    <property type="entry name" value="Apaf_helical"/>
</dbReference>
<dbReference type="Proteomes" id="UP001281410">
    <property type="component" value="Unassembled WGS sequence"/>
</dbReference>
<reference evidence="3" key="1">
    <citation type="journal article" date="2023" name="Plant J.">
        <title>Genome sequences and population genomics provide insights into the demographic history, inbreeding, and mutation load of two 'living fossil' tree species of Dipteronia.</title>
        <authorList>
            <person name="Feng Y."/>
            <person name="Comes H.P."/>
            <person name="Chen J."/>
            <person name="Zhu S."/>
            <person name="Lu R."/>
            <person name="Zhang X."/>
            <person name="Li P."/>
            <person name="Qiu J."/>
            <person name="Olsen K.M."/>
            <person name="Qiu Y."/>
        </authorList>
    </citation>
    <scope>NUCLEOTIDE SEQUENCE</scope>
    <source>
        <strain evidence="3">NBL</strain>
    </source>
</reference>
<dbReference type="AlphaFoldDB" id="A0AAE0ANB6"/>
<proteinExistence type="predicted"/>
<dbReference type="InterPro" id="IPR002182">
    <property type="entry name" value="NB-ARC"/>
</dbReference>
<protein>
    <recommendedName>
        <fullName evidence="2">NB-ARC domain-containing protein</fullName>
    </recommendedName>
</protein>
<organism evidence="3 4">
    <name type="scientific">Dipteronia sinensis</name>
    <dbReference type="NCBI Taxonomy" id="43782"/>
    <lineage>
        <taxon>Eukaryota</taxon>
        <taxon>Viridiplantae</taxon>
        <taxon>Streptophyta</taxon>
        <taxon>Embryophyta</taxon>
        <taxon>Tracheophyta</taxon>
        <taxon>Spermatophyta</taxon>
        <taxon>Magnoliopsida</taxon>
        <taxon>eudicotyledons</taxon>
        <taxon>Gunneridae</taxon>
        <taxon>Pentapetalae</taxon>
        <taxon>rosids</taxon>
        <taxon>malvids</taxon>
        <taxon>Sapindales</taxon>
        <taxon>Sapindaceae</taxon>
        <taxon>Hippocastanoideae</taxon>
        <taxon>Acereae</taxon>
        <taxon>Dipteronia</taxon>
    </lineage>
</organism>
<dbReference type="EMBL" id="JANJYJ010000004">
    <property type="protein sequence ID" value="KAK3221072.1"/>
    <property type="molecule type" value="Genomic_DNA"/>
</dbReference>
<dbReference type="GO" id="GO:0043531">
    <property type="term" value="F:ADP binding"/>
    <property type="evidence" value="ECO:0007669"/>
    <property type="project" value="InterPro"/>
</dbReference>
<dbReference type="PANTHER" id="PTHR36766">
    <property type="entry name" value="PLANT BROAD-SPECTRUM MILDEW RESISTANCE PROTEIN RPW8"/>
    <property type="match status" value="1"/>
</dbReference>
<dbReference type="GO" id="GO:0006952">
    <property type="term" value="P:defense response"/>
    <property type="evidence" value="ECO:0007669"/>
    <property type="project" value="UniProtKB-KW"/>
</dbReference>
<evidence type="ECO:0000313" key="4">
    <source>
        <dbReference type="Proteomes" id="UP001281410"/>
    </source>
</evidence>
<gene>
    <name evidence="3" type="ORF">Dsin_015042</name>
</gene>
<keyword evidence="4" id="KW-1185">Reference proteome</keyword>
<dbReference type="PANTHER" id="PTHR36766:SF40">
    <property type="entry name" value="DISEASE RESISTANCE PROTEIN RGA3"/>
    <property type="match status" value="1"/>
</dbReference>
<accession>A0AAE0ANB6</accession>
<keyword evidence="1" id="KW-0611">Plant defense</keyword>
<evidence type="ECO:0000313" key="3">
    <source>
        <dbReference type="EMBL" id="KAK3221072.1"/>
    </source>
</evidence>
<feature type="domain" description="NB-ARC" evidence="2">
    <location>
        <begin position="1"/>
        <end position="138"/>
    </location>
</feature>
<evidence type="ECO:0000259" key="2">
    <source>
        <dbReference type="Pfam" id="PF00931"/>
    </source>
</evidence>
<name>A0AAE0ANB6_9ROSI</name>
<sequence length="243" mass="28056">MGGIGKTVLARRIYNNEWVESHFQFRVWVSVGGYLDIATVAETIVIDHKTLTSENRLEPREVLGEKTFLIVLDVWDEDGIRLEKLKAWLNVGHLGTCVLVTTRFYSCGSFDGHPAKNLTCLSDEESWALFKYWAFKSREQENAEFEKIGFNIVAKCKGLSLAVKTIGGLLRSKSVQEWFSVMRDGLWKLPKFKSRVLPVLKLTYDRLPSYLKQCFVHYLIFPKAYWINKEKLVRCGLLRVLLD</sequence>
<comment type="caution">
    <text evidence="3">The sequence shown here is derived from an EMBL/GenBank/DDBJ whole genome shotgun (WGS) entry which is preliminary data.</text>
</comment>
<dbReference type="Pfam" id="PF00931">
    <property type="entry name" value="NB-ARC"/>
    <property type="match status" value="1"/>
</dbReference>
<dbReference type="Gene3D" id="3.40.50.300">
    <property type="entry name" value="P-loop containing nucleotide triphosphate hydrolases"/>
    <property type="match status" value="1"/>
</dbReference>